<dbReference type="GeneID" id="95395919"/>
<dbReference type="Gene3D" id="1.20.1250.20">
    <property type="entry name" value="MFS general substrate transporter like domains"/>
    <property type="match status" value="1"/>
</dbReference>
<dbReference type="InterPro" id="IPR020846">
    <property type="entry name" value="MFS_dom"/>
</dbReference>
<name>A0A7W5VLT7_9ACTN</name>
<sequence length="133" mass="13555">MSLVPVLAPLSRELKLTETQLGLVITVAATALTIASLLRGHALRRIGLRLVLLSGLGLATTGLAGFAIVAAIGLDGAMPTPVVFALMLVTRSVLFGAGVAALAVAGTAATPPWRPNALVRPVWSARRKASPSS</sequence>
<accession>A0A7W5VLT7</accession>
<feature type="transmembrane region" description="Helical" evidence="5">
    <location>
        <begin position="50"/>
        <end position="72"/>
    </location>
</feature>
<keyword evidence="2 5" id="KW-0812">Transmembrane</keyword>
<proteinExistence type="predicted"/>
<evidence type="ECO:0000259" key="6">
    <source>
        <dbReference type="PROSITE" id="PS50850"/>
    </source>
</evidence>
<feature type="transmembrane region" description="Helical" evidence="5">
    <location>
        <begin position="20"/>
        <end position="38"/>
    </location>
</feature>
<dbReference type="AlphaFoldDB" id="A0A7W5VLT7"/>
<dbReference type="PROSITE" id="PS50850">
    <property type="entry name" value="MFS"/>
    <property type="match status" value="1"/>
</dbReference>
<dbReference type="SUPFAM" id="SSF103473">
    <property type="entry name" value="MFS general substrate transporter"/>
    <property type="match status" value="1"/>
</dbReference>
<comment type="caution">
    <text evidence="7">The sequence shown here is derived from an EMBL/GenBank/DDBJ whole genome shotgun (WGS) entry which is preliminary data.</text>
</comment>
<dbReference type="EMBL" id="JACIBV010000003">
    <property type="protein sequence ID" value="MBB3734029.1"/>
    <property type="molecule type" value="Genomic_DNA"/>
</dbReference>
<keyword evidence="3 5" id="KW-1133">Transmembrane helix</keyword>
<evidence type="ECO:0000256" key="1">
    <source>
        <dbReference type="ARBA" id="ARBA00004651"/>
    </source>
</evidence>
<dbReference type="Proteomes" id="UP000579945">
    <property type="component" value="Unassembled WGS sequence"/>
</dbReference>
<evidence type="ECO:0000256" key="3">
    <source>
        <dbReference type="ARBA" id="ARBA00022989"/>
    </source>
</evidence>
<evidence type="ECO:0000256" key="4">
    <source>
        <dbReference type="ARBA" id="ARBA00023136"/>
    </source>
</evidence>
<dbReference type="RefSeq" id="WP_183662986.1">
    <property type="nucleotide sequence ID" value="NZ_BAAAXX010000004.1"/>
</dbReference>
<gene>
    <name evidence="7" type="ORF">FHR33_009982</name>
</gene>
<dbReference type="InterPro" id="IPR036259">
    <property type="entry name" value="MFS_trans_sf"/>
</dbReference>
<comment type="subcellular location">
    <subcellularLocation>
        <location evidence="1">Cell membrane</location>
        <topology evidence="1">Multi-pass membrane protein</topology>
    </subcellularLocation>
</comment>
<protein>
    <submittedName>
        <fullName evidence="7">MFS family permease</fullName>
    </submittedName>
</protein>
<evidence type="ECO:0000256" key="5">
    <source>
        <dbReference type="SAM" id="Phobius"/>
    </source>
</evidence>
<keyword evidence="4 5" id="KW-0472">Membrane</keyword>
<feature type="transmembrane region" description="Helical" evidence="5">
    <location>
        <begin position="84"/>
        <end position="105"/>
    </location>
</feature>
<keyword evidence="8" id="KW-1185">Reference proteome</keyword>
<evidence type="ECO:0000313" key="8">
    <source>
        <dbReference type="Proteomes" id="UP000579945"/>
    </source>
</evidence>
<evidence type="ECO:0000256" key="2">
    <source>
        <dbReference type="ARBA" id="ARBA00022692"/>
    </source>
</evidence>
<reference evidence="7 8" key="1">
    <citation type="submission" date="2020-08" db="EMBL/GenBank/DDBJ databases">
        <title>Sequencing the genomes of 1000 actinobacteria strains.</title>
        <authorList>
            <person name="Klenk H.-P."/>
        </authorList>
    </citation>
    <scope>NUCLEOTIDE SEQUENCE [LARGE SCALE GENOMIC DNA]</scope>
    <source>
        <strain evidence="7 8">DSM 44320</strain>
    </source>
</reference>
<dbReference type="GO" id="GO:0005886">
    <property type="term" value="C:plasma membrane"/>
    <property type="evidence" value="ECO:0007669"/>
    <property type="project" value="UniProtKB-SubCell"/>
</dbReference>
<organism evidence="7 8">
    <name type="scientific">Nonomuraea dietziae</name>
    <dbReference type="NCBI Taxonomy" id="65515"/>
    <lineage>
        <taxon>Bacteria</taxon>
        <taxon>Bacillati</taxon>
        <taxon>Actinomycetota</taxon>
        <taxon>Actinomycetes</taxon>
        <taxon>Streptosporangiales</taxon>
        <taxon>Streptosporangiaceae</taxon>
        <taxon>Nonomuraea</taxon>
    </lineage>
</organism>
<evidence type="ECO:0000313" key="7">
    <source>
        <dbReference type="EMBL" id="MBB3734029.1"/>
    </source>
</evidence>
<dbReference type="GO" id="GO:0022857">
    <property type="term" value="F:transmembrane transporter activity"/>
    <property type="evidence" value="ECO:0007669"/>
    <property type="project" value="InterPro"/>
</dbReference>
<feature type="domain" description="Major facilitator superfamily (MFS) profile" evidence="6">
    <location>
        <begin position="1"/>
        <end position="133"/>
    </location>
</feature>